<dbReference type="AlphaFoldDB" id="A0A2T6B1D3"/>
<organism evidence="2 3">
    <name type="scientific">Gemmobacter caeni</name>
    <dbReference type="NCBI Taxonomy" id="589035"/>
    <lineage>
        <taxon>Bacteria</taxon>
        <taxon>Pseudomonadati</taxon>
        <taxon>Pseudomonadota</taxon>
        <taxon>Alphaproteobacteria</taxon>
        <taxon>Rhodobacterales</taxon>
        <taxon>Paracoccaceae</taxon>
        <taxon>Gemmobacter</taxon>
    </lineage>
</organism>
<feature type="chain" id="PRO_5015637174" evidence="1">
    <location>
        <begin position="25"/>
        <end position="152"/>
    </location>
</feature>
<dbReference type="PANTHER" id="PTHR37691:SF1">
    <property type="entry name" value="BLR3518 PROTEIN"/>
    <property type="match status" value="1"/>
</dbReference>
<dbReference type="PANTHER" id="PTHR37691">
    <property type="entry name" value="BLR3518 PROTEIN"/>
    <property type="match status" value="1"/>
</dbReference>
<name>A0A2T6B1D3_9RHOB</name>
<dbReference type="Gene3D" id="3.40.1260.10">
    <property type="entry name" value="DsrEFH-like"/>
    <property type="match status" value="1"/>
</dbReference>
<evidence type="ECO:0000256" key="1">
    <source>
        <dbReference type="SAM" id="SignalP"/>
    </source>
</evidence>
<dbReference type="InterPro" id="IPR027396">
    <property type="entry name" value="DsrEFH-like"/>
</dbReference>
<dbReference type="RefSeq" id="WP_108128861.1">
    <property type="nucleotide sequence ID" value="NZ_QBKP01000006.1"/>
</dbReference>
<evidence type="ECO:0000313" key="2">
    <source>
        <dbReference type="EMBL" id="PTX49888.1"/>
    </source>
</evidence>
<reference evidence="2 3" key="1">
    <citation type="submission" date="2018-04" db="EMBL/GenBank/DDBJ databases">
        <title>Genomic Encyclopedia of Archaeal and Bacterial Type Strains, Phase II (KMG-II): from individual species to whole genera.</title>
        <authorList>
            <person name="Goeker M."/>
        </authorList>
    </citation>
    <scope>NUCLEOTIDE SEQUENCE [LARGE SCALE GENOMIC DNA]</scope>
    <source>
        <strain evidence="2 3">DSM 21823</strain>
    </source>
</reference>
<sequence length="152" mass="16423">MRFMQGLRGLAVAAVLAFTPVAHGAKAEVPEVPKVAIHVDQDDPAVMNMALNNAVNIIAHYQALGKEAVVEIVTYGPGLTMLRSDISPVASRVGDLALQHENLTFSACLNTVESIRQRTNKDVPLLEDAQVVPSGAVRLMELQYEGYAYLKP</sequence>
<dbReference type="SUPFAM" id="SSF75169">
    <property type="entry name" value="DsrEFH-like"/>
    <property type="match status" value="1"/>
</dbReference>
<accession>A0A2T6B1D3</accession>
<proteinExistence type="predicted"/>
<keyword evidence="1" id="KW-0732">Signal</keyword>
<keyword evidence="3" id="KW-1185">Reference proteome</keyword>
<comment type="caution">
    <text evidence="2">The sequence shown here is derived from an EMBL/GenBank/DDBJ whole genome shotgun (WGS) entry which is preliminary data.</text>
</comment>
<feature type="signal peptide" evidence="1">
    <location>
        <begin position="1"/>
        <end position="24"/>
    </location>
</feature>
<dbReference type="OrthoDB" id="5794490at2"/>
<protein>
    <submittedName>
        <fullName evidence="2">Uncharacterized protein</fullName>
    </submittedName>
</protein>
<dbReference type="EMBL" id="QBKP01000006">
    <property type="protein sequence ID" value="PTX49888.1"/>
    <property type="molecule type" value="Genomic_DNA"/>
</dbReference>
<gene>
    <name evidence="2" type="ORF">C8N34_10668</name>
</gene>
<dbReference type="Proteomes" id="UP000244224">
    <property type="component" value="Unassembled WGS sequence"/>
</dbReference>
<evidence type="ECO:0000313" key="3">
    <source>
        <dbReference type="Proteomes" id="UP000244224"/>
    </source>
</evidence>